<gene>
    <name evidence="1" type="ORF">F383_09824</name>
</gene>
<organism evidence="1 2">
    <name type="scientific">Gossypium arboreum</name>
    <name type="common">Tree cotton</name>
    <name type="synonym">Gossypium nanking</name>
    <dbReference type="NCBI Taxonomy" id="29729"/>
    <lineage>
        <taxon>Eukaryota</taxon>
        <taxon>Viridiplantae</taxon>
        <taxon>Streptophyta</taxon>
        <taxon>Embryophyta</taxon>
        <taxon>Tracheophyta</taxon>
        <taxon>Spermatophyta</taxon>
        <taxon>Magnoliopsida</taxon>
        <taxon>eudicotyledons</taxon>
        <taxon>Gunneridae</taxon>
        <taxon>Pentapetalae</taxon>
        <taxon>rosids</taxon>
        <taxon>malvids</taxon>
        <taxon>Malvales</taxon>
        <taxon>Malvaceae</taxon>
        <taxon>Malvoideae</taxon>
        <taxon>Gossypium</taxon>
    </lineage>
</organism>
<dbReference type="AlphaFoldDB" id="A0A0B0PGV7"/>
<evidence type="ECO:0000313" key="1">
    <source>
        <dbReference type="EMBL" id="KHG24152.1"/>
    </source>
</evidence>
<keyword evidence="2" id="KW-1185">Reference proteome</keyword>
<reference evidence="2" key="1">
    <citation type="submission" date="2014-09" db="EMBL/GenBank/DDBJ databases">
        <authorList>
            <person name="Mudge J."/>
            <person name="Ramaraj T."/>
            <person name="Lindquist I.E."/>
            <person name="Bharti A.K."/>
            <person name="Sundararajan A."/>
            <person name="Cameron C.T."/>
            <person name="Woodward J.E."/>
            <person name="May G.D."/>
            <person name="Brubaker C."/>
            <person name="Broadhvest J."/>
            <person name="Wilkins T.A."/>
        </authorList>
    </citation>
    <scope>NUCLEOTIDE SEQUENCE</scope>
    <source>
        <strain evidence="2">cv. AKA8401</strain>
    </source>
</reference>
<sequence>MLHGHVSLSIEIELNSVCSTWSHTLVCDWPYGTGPYTP</sequence>
<proteinExistence type="predicted"/>
<name>A0A0B0PGV7_GOSAR</name>
<accession>A0A0B0PGV7</accession>
<dbReference type="EMBL" id="KN427693">
    <property type="protein sequence ID" value="KHG24152.1"/>
    <property type="molecule type" value="Genomic_DNA"/>
</dbReference>
<dbReference type="Proteomes" id="UP000032142">
    <property type="component" value="Unassembled WGS sequence"/>
</dbReference>
<evidence type="ECO:0000313" key="2">
    <source>
        <dbReference type="Proteomes" id="UP000032142"/>
    </source>
</evidence>
<protein>
    <submittedName>
        <fullName evidence="1">Uncharacterized protein</fullName>
    </submittedName>
</protein>